<feature type="transmembrane region" description="Helical" evidence="4">
    <location>
        <begin position="6"/>
        <end position="33"/>
    </location>
</feature>
<name>A0A9N9BIB0_9GLOM</name>
<keyword evidence="4" id="KW-1133">Transmembrane helix</keyword>
<evidence type="ECO:0000256" key="4">
    <source>
        <dbReference type="SAM" id="Phobius"/>
    </source>
</evidence>
<keyword evidence="6" id="KW-1185">Reference proteome</keyword>
<dbReference type="PANTHER" id="PTHR24300">
    <property type="entry name" value="CYTOCHROME P450 508A4-RELATED"/>
    <property type="match status" value="1"/>
</dbReference>
<keyword evidence="4" id="KW-0472">Membrane</keyword>
<keyword evidence="2" id="KW-0479">Metal-binding</keyword>
<keyword evidence="3" id="KW-0408">Iron</keyword>
<dbReference type="InterPro" id="IPR001128">
    <property type="entry name" value="Cyt_P450"/>
</dbReference>
<dbReference type="Gene3D" id="1.10.630.10">
    <property type="entry name" value="Cytochrome P450"/>
    <property type="match status" value="1"/>
</dbReference>
<evidence type="ECO:0000256" key="1">
    <source>
        <dbReference type="ARBA" id="ARBA00010617"/>
    </source>
</evidence>
<dbReference type="AlphaFoldDB" id="A0A9N9BIB0"/>
<evidence type="ECO:0000256" key="3">
    <source>
        <dbReference type="ARBA" id="ARBA00023004"/>
    </source>
</evidence>
<dbReference type="InterPro" id="IPR050182">
    <property type="entry name" value="Cytochrome_P450_fam2"/>
</dbReference>
<dbReference type="SUPFAM" id="SSF48264">
    <property type="entry name" value="Cytochrome P450"/>
    <property type="match status" value="1"/>
</dbReference>
<dbReference type="InterPro" id="IPR036396">
    <property type="entry name" value="Cyt_P450_sf"/>
</dbReference>
<gene>
    <name evidence="5" type="ORF">DEBURN_LOCUS7868</name>
</gene>
<dbReference type="GO" id="GO:0004497">
    <property type="term" value="F:monooxygenase activity"/>
    <property type="evidence" value="ECO:0007669"/>
    <property type="project" value="InterPro"/>
</dbReference>
<evidence type="ECO:0000313" key="5">
    <source>
        <dbReference type="EMBL" id="CAG8566774.1"/>
    </source>
</evidence>
<sequence length="372" mass="43088">MFSTNLSFLIFVLQDIFLVFGTLIISYIIYFYISYFTRLNPLPGPLPLPIVGNSLAYSGDAGKLAQELREKYGDIYEIYLGSTRTVWLNRADMADKIMSANNRTSENFNLDEIGVSDKGFLFNRNLNDVIFHRKIFDKTIMTSQFGKKFVTITQSLFKELESLWKDNGCLEGDKEIDFILWMERFGFECILKLTTNFRAYALINYYNLLNYKQKVKVPESSLSSIDTEGFTKSLHAYFHILHHFFFSVKCLLRAPGKRKTTNYFLRNKDSLDSNIMNIIKLQKSQIENSSTDEPPENQDLLTQLLMSDVKDVNVRQNLVEILNVLQQIQEELVNVIGTNEVSEITLEDLNKLKYCKAVLTEGTDLHKFFEFP</sequence>
<dbReference type="Proteomes" id="UP000789706">
    <property type="component" value="Unassembled WGS sequence"/>
</dbReference>
<dbReference type="GO" id="GO:0005506">
    <property type="term" value="F:iron ion binding"/>
    <property type="evidence" value="ECO:0007669"/>
    <property type="project" value="InterPro"/>
</dbReference>
<dbReference type="OrthoDB" id="1470350at2759"/>
<comment type="similarity">
    <text evidence="1">Belongs to the cytochrome P450 family.</text>
</comment>
<reference evidence="5" key="1">
    <citation type="submission" date="2021-06" db="EMBL/GenBank/DDBJ databases">
        <authorList>
            <person name="Kallberg Y."/>
            <person name="Tangrot J."/>
            <person name="Rosling A."/>
        </authorList>
    </citation>
    <scope>NUCLEOTIDE SEQUENCE</scope>
    <source>
        <strain evidence="5">AZ414A</strain>
    </source>
</reference>
<evidence type="ECO:0000313" key="6">
    <source>
        <dbReference type="Proteomes" id="UP000789706"/>
    </source>
</evidence>
<proteinExistence type="inferred from homology"/>
<dbReference type="GO" id="GO:0020037">
    <property type="term" value="F:heme binding"/>
    <property type="evidence" value="ECO:0007669"/>
    <property type="project" value="InterPro"/>
</dbReference>
<evidence type="ECO:0000256" key="2">
    <source>
        <dbReference type="ARBA" id="ARBA00022723"/>
    </source>
</evidence>
<dbReference type="EMBL" id="CAJVPK010001033">
    <property type="protein sequence ID" value="CAG8566774.1"/>
    <property type="molecule type" value="Genomic_DNA"/>
</dbReference>
<organism evidence="5 6">
    <name type="scientific">Diversispora eburnea</name>
    <dbReference type="NCBI Taxonomy" id="1213867"/>
    <lineage>
        <taxon>Eukaryota</taxon>
        <taxon>Fungi</taxon>
        <taxon>Fungi incertae sedis</taxon>
        <taxon>Mucoromycota</taxon>
        <taxon>Glomeromycotina</taxon>
        <taxon>Glomeromycetes</taxon>
        <taxon>Diversisporales</taxon>
        <taxon>Diversisporaceae</taxon>
        <taxon>Diversispora</taxon>
    </lineage>
</organism>
<dbReference type="Pfam" id="PF00067">
    <property type="entry name" value="p450"/>
    <property type="match status" value="1"/>
</dbReference>
<protein>
    <submittedName>
        <fullName evidence="5">5995_t:CDS:1</fullName>
    </submittedName>
</protein>
<accession>A0A9N9BIB0</accession>
<comment type="caution">
    <text evidence="5">The sequence shown here is derived from an EMBL/GenBank/DDBJ whole genome shotgun (WGS) entry which is preliminary data.</text>
</comment>
<dbReference type="GO" id="GO:0016705">
    <property type="term" value="F:oxidoreductase activity, acting on paired donors, with incorporation or reduction of molecular oxygen"/>
    <property type="evidence" value="ECO:0007669"/>
    <property type="project" value="InterPro"/>
</dbReference>
<keyword evidence="4" id="KW-0812">Transmembrane</keyword>